<evidence type="ECO:0000313" key="3">
    <source>
        <dbReference type="Proteomes" id="UP001589605"/>
    </source>
</evidence>
<keyword evidence="3" id="KW-1185">Reference proteome</keyword>
<dbReference type="EMBL" id="JBHMEZ010000012">
    <property type="protein sequence ID" value="MFB9054072.1"/>
    <property type="molecule type" value="Genomic_DNA"/>
</dbReference>
<dbReference type="InterPro" id="IPR008620">
    <property type="entry name" value="FixH"/>
</dbReference>
<comment type="caution">
    <text evidence="2">The sequence shown here is derived from an EMBL/GenBank/DDBJ whole genome shotgun (WGS) entry which is preliminary data.</text>
</comment>
<feature type="transmembrane region" description="Helical" evidence="1">
    <location>
        <begin position="6"/>
        <end position="25"/>
    </location>
</feature>
<name>A0ABV5F3R3_9FLAO</name>
<keyword evidence="1" id="KW-0472">Membrane</keyword>
<proteinExistence type="predicted"/>
<evidence type="ECO:0000313" key="2">
    <source>
        <dbReference type="EMBL" id="MFB9054072.1"/>
    </source>
</evidence>
<sequence>MRINWGTGIIIAFVSFIAFILYFVVNMMIGDRFNYELVVEDYYKQELGLQDEINKEKNAQLLTENLSWKQTNEGILIQFPENINENQISGTVSLYRPSNKLLDFEVPITLTNHTLLIPEANLVDGRWDLKVDWKNNSSSYLYKQSLTY</sequence>
<protein>
    <submittedName>
        <fullName evidence="2">FixH family protein</fullName>
    </submittedName>
</protein>
<dbReference type="Pfam" id="PF05751">
    <property type="entry name" value="FixH"/>
    <property type="match status" value="1"/>
</dbReference>
<evidence type="ECO:0000256" key="1">
    <source>
        <dbReference type="SAM" id="Phobius"/>
    </source>
</evidence>
<dbReference type="RefSeq" id="WP_382383488.1">
    <property type="nucleotide sequence ID" value="NZ_JBHMEZ010000012.1"/>
</dbReference>
<keyword evidence="1" id="KW-0812">Transmembrane</keyword>
<reference evidence="2 3" key="1">
    <citation type="submission" date="2024-09" db="EMBL/GenBank/DDBJ databases">
        <authorList>
            <person name="Sun Q."/>
            <person name="Mori K."/>
        </authorList>
    </citation>
    <scope>NUCLEOTIDE SEQUENCE [LARGE SCALE GENOMIC DNA]</scope>
    <source>
        <strain evidence="2 3">CECT 8286</strain>
    </source>
</reference>
<dbReference type="Proteomes" id="UP001589605">
    <property type="component" value="Unassembled WGS sequence"/>
</dbReference>
<gene>
    <name evidence="2" type="ORF">ACFFVB_13370</name>
</gene>
<organism evidence="2 3">
    <name type="scientific">Formosa undariae</name>
    <dbReference type="NCBI Taxonomy" id="1325436"/>
    <lineage>
        <taxon>Bacteria</taxon>
        <taxon>Pseudomonadati</taxon>
        <taxon>Bacteroidota</taxon>
        <taxon>Flavobacteriia</taxon>
        <taxon>Flavobacteriales</taxon>
        <taxon>Flavobacteriaceae</taxon>
        <taxon>Formosa</taxon>
    </lineage>
</organism>
<keyword evidence="1" id="KW-1133">Transmembrane helix</keyword>
<accession>A0ABV5F3R3</accession>